<evidence type="ECO:0000313" key="2">
    <source>
        <dbReference type="Proteomes" id="UP000656319"/>
    </source>
</evidence>
<proteinExistence type="predicted"/>
<dbReference type="Proteomes" id="UP000656319">
    <property type="component" value="Unassembled WGS sequence"/>
</dbReference>
<evidence type="ECO:0000313" key="1">
    <source>
        <dbReference type="EMBL" id="CAD6559909.1"/>
    </source>
</evidence>
<accession>A0ABN7IDS2</accession>
<keyword evidence="2" id="KW-1185">Reference proteome</keyword>
<dbReference type="EMBL" id="CAJHCQ010000028">
    <property type="protein sequence ID" value="CAD6559909.1"/>
    <property type="molecule type" value="Genomic_DNA"/>
</dbReference>
<reference evidence="1 2" key="1">
    <citation type="submission" date="2020-10" db="EMBL/GenBank/DDBJ databases">
        <authorList>
            <person name="Peeters C."/>
        </authorList>
    </citation>
    <scope>NUCLEOTIDE SEQUENCE [LARGE SCALE GENOMIC DNA]</scope>
    <source>
        <strain evidence="1 2">LMG 27952</strain>
    </source>
</reference>
<protein>
    <submittedName>
        <fullName evidence="1">Uncharacterized protein</fullName>
    </submittedName>
</protein>
<gene>
    <name evidence="1" type="ORF">LMG27952_06989</name>
</gene>
<name>A0ABN7IDS2_9BURK</name>
<organism evidence="1 2">
    <name type="scientific">Paraburkholderia hiiakae</name>
    <dbReference type="NCBI Taxonomy" id="1081782"/>
    <lineage>
        <taxon>Bacteria</taxon>
        <taxon>Pseudomonadati</taxon>
        <taxon>Pseudomonadota</taxon>
        <taxon>Betaproteobacteria</taxon>
        <taxon>Burkholderiales</taxon>
        <taxon>Burkholderiaceae</taxon>
        <taxon>Paraburkholderia</taxon>
    </lineage>
</organism>
<comment type="caution">
    <text evidence="1">The sequence shown here is derived from an EMBL/GenBank/DDBJ whole genome shotgun (WGS) entry which is preliminary data.</text>
</comment>
<sequence>MHRSTCGAQKRAFMRPAYCFGVLRLAPVRRYALSSVAREKCAPERGWALRRNNAAMRQIQRLLTNVALSRSEHDAAHRHGVFLHNAPRRNNHVAPFFASLETWRRNARRQDARPGAPGVS</sequence>